<keyword evidence="2" id="KW-1185">Reference proteome</keyword>
<evidence type="ECO:0000313" key="1">
    <source>
        <dbReference type="EMBL" id="OXM53752.1"/>
    </source>
</evidence>
<organism evidence="1 2">
    <name type="scientific">Amycolatopsis thailandensis</name>
    <dbReference type="NCBI Taxonomy" id="589330"/>
    <lineage>
        <taxon>Bacteria</taxon>
        <taxon>Bacillati</taxon>
        <taxon>Actinomycetota</taxon>
        <taxon>Actinomycetes</taxon>
        <taxon>Pseudonocardiales</taxon>
        <taxon>Pseudonocardiaceae</taxon>
        <taxon>Amycolatopsis</taxon>
    </lineage>
</organism>
<gene>
    <name evidence="1" type="ORF">CFP71_21305</name>
</gene>
<dbReference type="Proteomes" id="UP000215223">
    <property type="component" value="Unassembled WGS sequence"/>
</dbReference>
<reference evidence="1 2" key="1">
    <citation type="submission" date="2017-07" db="EMBL/GenBank/DDBJ databases">
        <title>Amycolatopsis thailandensis Genome sequencing and assembly.</title>
        <authorList>
            <person name="Kaur N."/>
            <person name="Mayilraj S."/>
        </authorList>
    </citation>
    <scope>NUCLEOTIDE SEQUENCE [LARGE SCALE GENOMIC DNA]</scope>
    <source>
        <strain evidence="1 2">JCM 16380</strain>
    </source>
</reference>
<dbReference type="OrthoDB" id="3617768at2"/>
<sequence>MSGKLRFGYNKGLPSGVTTAWGCRAIVGDGFGIDVPPDRESGFGDHHTLTGYLRDHCGDAWMAKATAMFEEGEIFVGSDREITLFDDDRAAIKANPRRSYGYLYVCAYFKPRAAERIDDGEGFASLRELLDLGGHDDE</sequence>
<name>A0A229S472_9PSEU</name>
<accession>A0A229S472</accession>
<evidence type="ECO:0000313" key="2">
    <source>
        <dbReference type="Proteomes" id="UP000215223"/>
    </source>
</evidence>
<proteinExistence type="predicted"/>
<protein>
    <submittedName>
        <fullName evidence="1">Uncharacterized protein</fullName>
    </submittedName>
</protein>
<dbReference type="EMBL" id="NMQT01000073">
    <property type="protein sequence ID" value="OXM53752.1"/>
    <property type="molecule type" value="Genomic_DNA"/>
</dbReference>
<dbReference type="RefSeq" id="WP_093935622.1">
    <property type="nucleotide sequence ID" value="NZ_NMQT01000073.1"/>
</dbReference>
<comment type="caution">
    <text evidence="1">The sequence shown here is derived from an EMBL/GenBank/DDBJ whole genome shotgun (WGS) entry which is preliminary data.</text>
</comment>
<dbReference type="AlphaFoldDB" id="A0A229S472"/>